<keyword evidence="2" id="KW-0808">Transferase</keyword>
<dbReference type="Gene3D" id="3.90.550.10">
    <property type="entry name" value="Spore Coat Polysaccharide Biosynthesis Protein SpsA, Chain A"/>
    <property type="match status" value="1"/>
</dbReference>
<protein>
    <submittedName>
        <fullName evidence="2">Putative glycosyltransferase EpsJ</fullName>
        <ecNumber evidence="2">2.4.-.-</ecNumber>
    </submittedName>
</protein>
<evidence type="ECO:0000259" key="1">
    <source>
        <dbReference type="Pfam" id="PF00535"/>
    </source>
</evidence>
<proteinExistence type="predicted"/>
<dbReference type="AlphaFoldDB" id="A0A6N3ENI2"/>
<sequence>MQINNILNILVNMIKEINVFLFRCMRKLGMQSLYYRLLYPFYHSPSTRAEREYIERACDRLYTLHPDVGQSALSQNKLERPFQYDLQIIVPAYNVESYIAECIDSILAQRTSFRILVTVVNDGSTDQTFSVLQRYADCPEICIIQQENKGFSGARNAALKHIRASYIMFVDADDKLPEGAVEFLMRSALRTDADIVEGGYSRFVGERTTFTFRHSESFTRDWSILYGFPVGKVYKSWLFEDVVFPLGYWFEDTICIYLLYPRCKAVATIKDVVYLYRQNEQGITFTSRGNIKTLDALWVTRRLLADSKRMGIPATQALYDMLLLDLSVNLTRFVTLDDMVHQDAFMVSAALLQEYFPHYRTEKIRLRPLEQAFLHYDYGAYRLYGKCYLGV</sequence>
<reference evidence="2" key="1">
    <citation type="submission" date="2019-11" db="EMBL/GenBank/DDBJ databases">
        <authorList>
            <person name="Feng L."/>
        </authorList>
    </citation>
    <scope>NUCLEOTIDE SEQUENCE</scope>
    <source>
        <strain evidence="2">PclaraLFYP37</strain>
    </source>
</reference>
<dbReference type="PANTHER" id="PTHR22916">
    <property type="entry name" value="GLYCOSYLTRANSFERASE"/>
    <property type="match status" value="1"/>
</dbReference>
<name>A0A6N3ENI2_9BACT</name>
<dbReference type="Pfam" id="PF00535">
    <property type="entry name" value="Glycos_transf_2"/>
    <property type="match status" value="1"/>
</dbReference>
<evidence type="ECO:0000313" key="2">
    <source>
        <dbReference type="EMBL" id="VYU40381.1"/>
    </source>
</evidence>
<organism evidence="2">
    <name type="scientific">Paraprevotella clara</name>
    <dbReference type="NCBI Taxonomy" id="454154"/>
    <lineage>
        <taxon>Bacteria</taxon>
        <taxon>Pseudomonadati</taxon>
        <taxon>Bacteroidota</taxon>
        <taxon>Bacteroidia</taxon>
        <taxon>Bacteroidales</taxon>
        <taxon>Prevotellaceae</taxon>
        <taxon>Paraprevotella</taxon>
    </lineage>
</organism>
<dbReference type="SUPFAM" id="SSF53448">
    <property type="entry name" value="Nucleotide-diphospho-sugar transferases"/>
    <property type="match status" value="1"/>
</dbReference>
<dbReference type="EMBL" id="CACRUT010000016">
    <property type="protein sequence ID" value="VYU40381.1"/>
    <property type="molecule type" value="Genomic_DNA"/>
</dbReference>
<dbReference type="InterPro" id="IPR029044">
    <property type="entry name" value="Nucleotide-diphossugar_trans"/>
</dbReference>
<gene>
    <name evidence="2" type="primary">epsJ_5</name>
    <name evidence="2" type="ORF">PCLFYP37_02768</name>
</gene>
<feature type="domain" description="Glycosyltransferase 2-like" evidence="1">
    <location>
        <begin position="88"/>
        <end position="221"/>
    </location>
</feature>
<dbReference type="EC" id="2.4.-.-" evidence="2"/>
<keyword evidence="2" id="KW-0328">Glycosyltransferase</keyword>
<dbReference type="CDD" id="cd00761">
    <property type="entry name" value="Glyco_tranf_GTA_type"/>
    <property type="match status" value="1"/>
</dbReference>
<dbReference type="InterPro" id="IPR001173">
    <property type="entry name" value="Glyco_trans_2-like"/>
</dbReference>
<dbReference type="GO" id="GO:0016758">
    <property type="term" value="F:hexosyltransferase activity"/>
    <property type="evidence" value="ECO:0007669"/>
    <property type="project" value="UniProtKB-ARBA"/>
</dbReference>
<dbReference type="PANTHER" id="PTHR22916:SF3">
    <property type="entry name" value="UDP-GLCNAC:BETAGAL BETA-1,3-N-ACETYLGLUCOSAMINYLTRANSFERASE-LIKE PROTEIN 1"/>
    <property type="match status" value="1"/>
</dbReference>
<accession>A0A6N3ENI2</accession>